<sequence>MGTKCNLLEIFRTAQGAVYQCNRRNCYWVEFAGGKSPFTWQDFKLLKKQLEAINVNEMAQNTDRTADVVILMPHRSERCFVLTLTDVLHFRELLQGAKVMIELNSLVYESLHAMAV</sequence>
<accession>A0A2T2YIT3</accession>
<dbReference type="Proteomes" id="UP000240357">
    <property type="component" value="Unassembled WGS sequence"/>
</dbReference>
<protein>
    <submittedName>
        <fullName evidence="1">Uncharacterized protein</fullName>
    </submittedName>
</protein>
<keyword evidence="2" id="KW-1185">Reference proteome</keyword>
<dbReference type="RefSeq" id="WP_106931597.1">
    <property type="nucleotide sequence ID" value="NZ_PYFT01000001.1"/>
</dbReference>
<dbReference type="EMBL" id="PYFT01000001">
    <property type="protein sequence ID" value="PSR55418.1"/>
    <property type="molecule type" value="Genomic_DNA"/>
</dbReference>
<reference evidence="1 2" key="1">
    <citation type="submission" date="2018-03" db="EMBL/GenBank/DDBJ databases">
        <title>Adhaeribacter sp. HMF7605 Genome sequencing and assembly.</title>
        <authorList>
            <person name="Kang H."/>
            <person name="Kang J."/>
            <person name="Cha I."/>
            <person name="Kim H."/>
            <person name="Joh K."/>
        </authorList>
    </citation>
    <scope>NUCLEOTIDE SEQUENCE [LARGE SCALE GENOMIC DNA]</scope>
    <source>
        <strain evidence="1 2">HMF7605</strain>
    </source>
</reference>
<gene>
    <name evidence="1" type="ORF">AHMF7605_18860</name>
</gene>
<name>A0A2T2YIT3_9BACT</name>
<organism evidence="1 2">
    <name type="scientific">Adhaeribacter arboris</name>
    <dbReference type="NCBI Taxonomy" id="2072846"/>
    <lineage>
        <taxon>Bacteria</taxon>
        <taxon>Pseudomonadati</taxon>
        <taxon>Bacteroidota</taxon>
        <taxon>Cytophagia</taxon>
        <taxon>Cytophagales</taxon>
        <taxon>Hymenobacteraceae</taxon>
        <taxon>Adhaeribacter</taxon>
    </lineage>
</organism>
<proteinExistence type="predicted"/>
<comment type="caution">
    <text evidence="1">The sequence shown here is derived from an EMBL/GenBank/DDBJ whole genome shotgun (WGS) entry which is preliminary data.</text>
</comment>
<evidence type="ECO:0000313" key="1">
    <source>
        <dbReference type="EMBL" id="PSR55418.1"/>
    </source>
</evidence>
<dbReference type="OrthoDB" id="1442094at2"/>
<evidence type="ECO:0000313" key="2">
    <source>
        <dbReference type="Proteomes" id="UP000240357"/>
    </source>
</evidence>
<dbReference type="AlphaFoldDB" id="A0A2T2YIT3"/>